<dbReference type="RefSeq" id="WP_420041523.1">
    <property type="nucleotide sequence ID" value="NZ_CP128986.1"/>
</dbReference>
<organism evidence="2">
    <name type="scientific">Gordonia sp. MP11Mi</name>
    <dbReference type="NCBI Taxonomy" id="3022769"/>
    <lineage>
        <taxon>Bacteria</taxon>
        <taxon>Bacillati</taxon>
        <taxon>Actinomycetota</taxon>
        <taxon>Actinomycetes</taxon>
        <taxon>Mycobacteriales</taxon>
        <taxon>Gordoniaceae</taxon>
        <taxon>Gordonia</taxon>
    </lineage>
</organism>
<dbReference type="EC" id="3.8.1.5" evidence="2"/>
<protein>
    <submittedName>
        <fullName evidence="2">Haloalkane dehalogenase 2</fullName>
        <ecNumber evidence="2">3.8.1.5</ecNumber>
    </submittedName>
</protein>
<dbReference type="AlphaFoldDB" id="A0AA97CTQ9"/>
<evidence type="ECO:0000313" key="2">
    <source>
        <dbReference type="EMBL" id="WOC12276.1"/>
    </source>
</evidence>
<reference evidence="2" key="1">
    <citation type="submission" date="2023-06" db="EMBL/GenBank/DDBJ databases">
        <title>Gordonia sp. nov. and Pseudochrobactrum sp. nov., two species isolated from the burying beetle Nicrophorus vespilloides.</title>
        <authorList>
            <person name="Poehlein A."/>
            <person name="Guzman J."/>
            <person name="Daniel R."/>
            <person name="Vilcinskas A."/>
        </authorList>
    </citation>
    <scope>NUCLEOTIDE SEQUENCE</scope>
    <source>
        <strain evidence="2">MP11Mi</strain>
    </source>
</reference>
<name>A0AA97CTQ9_9ACTN</name>
<dbReference type="PRINTS" id="PR00412">
    <property type="entry name" value="EPOXHYDRLASE"/>
</dbReference>
<dbReference type="InterPro" id="IPR029058">
    <property type="entry name" value="AB_hydrolase_fold"/>
</dbReference>
<dbReference type="GO" id="GO:0016020">
    <property type="term" value="C:membrane"/>
    <property type="evidence" value="ECO:0007669"/>
    <property type="project" value="TreeGrafter"/>
</dbReference>
<keyword evidence="2" id="KW-0378">Hydrolase</keyword>
<dbReference type="InterPro" id="IPR000073">
    <property type="entry name" value="AB_hydrolase_1"/>
</dbReference>
<evidence type="ECO:0000259" key="1">
    <source>
        <dbReference type="Pfam" id="PF00561"/>
    </source>
</evidence>
<dbReference type="Pfam" id="PF00561">
    <property type="entry name" value="Abhydrolase_1"/>
    <property type="match status" value="1"/>
</dbReference>
<dbReference type="PANTHER" id="PTHR43798:SF24">
    <property type="entry name" value="CIS-3-ALKYL-4-ALKYLOXETAN-2-ONE DECARBOXYLASE"/>
    <property type="match status" value="1"/>
</dbReference>
<dbReference type="InterPro" id="IPR050266">
    <property type="entry name" value="AB_hydrolase_sf"/>
</dbReference>
<sequence>MMITPDIDRTLYPFASRWFTSSAGRVHYVDEGSGRPILFCHGSPTWSFMFRRVIEALRGQYRCIAVDHLGFGLSERPDGFGYTVASHCEVLVELIDHLDLEDLIVVGHDWGGPIGLTAAAQRRSLVSGTVLTNTALWPIDAALNRAFSTVMSTSFMQRRIVDDNFLIEKVLLGRAGPVLTGAEADHYRRVQPAGARRALAVIPTEIRAARPLLADLADTIPTLLGDVPSLAVWGMRDKVFPPRTSLPRLQTMFTDLEVVELSESGHLVPEESPDALAAAISARFEP</sequence>
<dbReference type="PANTHER" id="PTHR43798">
    <property type="entry name" value="MONOACYLGLYCEROL LIPASE"/>
    <property type="match status" value="1"/>
</dbReference>
<dbReference type="Gene3D" id="3.40.50.1820">
    <property type="entry name" value="alpha/beta hydrolase"/>
    <property type="match status" value="1"/>
</dbReference>
<proteinExistence type="predicted"/>
<dbReference type="PRINTS" id="PR00111">
    <property type="entry name" value="ABHYDROLASE"/>
</dbReference>
<feature type="domain" description="AB hydrolase-1" evidence="1">
    <location>
        <begin position="36"/>
        <end position="272"/>
    </location>
</feature>
<dbReference type="SUPFAM" id="SSF53474">
    <property type="entry name" value="alpha/beta-Hydrolases"/>
    <property type="match status" value="1"/>
</dbReference>
<accession>A0AA97CTQ9</accession>
<dbReference type="InterPro" id="IPR000639">
    <property type="entry name" value="Epox_hydrolase-like"/>
</dbReference>
<gene>
    <name evidence="2" type="primary">dhmA2</name>
    <name evidence="2" type="ORF">MP11Mi_13610</name>
</gene>
<dbReference type="GO" id="GO:0018786">
    <property type="term" value="F:haloalkane dehalogenase activity"/>
    <property type="evidence" value="ECO:0007669"/>
    <property type="project" value="UniProtKB-EC"/>
</dbReference>
<dbReference type="EMBL" id="CP128986">
    <property type="protein sequence ID" value="WOC12276.1"/>
    <property type="molecule type" value="Genomic_DNA"/>
</dbReference>